<dbReference type="Gene3D" id="1.25.10.10">
    <property type="entry name" value="Leucine-rich Repeat Variant"/>
    <property type="match status" value="2"/>
</dbReference>
<sequence>MAGEDNSYDKYRRKSSMSRKAMKKCPGFDVDHSTESLSSSVPDRTGKTRKFSKHQNASVPQTPFVRKQVDPETAKYFLEIANVIEGTEVDLEERPVICGNALEETRGKEVEVATDYIISHTLQTLIEGCDVDHLCVFLRSCAKDFPHIAMDRSGSHVAETALKSLAVHLQDVETQSLIEETLTMICQAIVINPVDVMCNCYGSHVLRSLLCLCKGVTLDSSEFHVTKSSTVLAERLNFKPSRLDGNDSLRLQQGFPDLLKFLVSEMLNCARKDIETLQVNQYSSLVLQTALKLLVGHEQDLLHIIPILLGCNKENAVEVNYVEVTAVRNLLSLMKETAYSHLMEVILEVAPETIYNELFTKVFRNSLFEMSSHHCGNFVVQALVSHARCQDHMELIWEELGPKFKDLLGMGKSGVVASLIAASQRLHSHEHKYCQALAAAVCSANESPTVIVPRILFFESYLFCKDKSNWNWPKGVKMHVMGSLILQSVFRLPSEFIQPYITSITSMEADHVLEASKDSGGARVIEACLSSNASAKQKRKLVVKLQGHFGELSVHPSGSFTVEKCFNVSNVSLKEAIVSELLAVQTELSKTKHGPLLLRKLDVDGFAKRPDQWKLRQASKQSAYKEFYATFGSKETKSSINDSFIVETHHTSQPEKLKEIRREIDACLASATAPSLGSQYLAHEGSTTKLRMSGHRRCPERAEQHGEKFTRNAVDDDVLKSKNKKHKKKNGATENAAARSKTADDDVYHQKAAQSVDKKEKKRRRKDGLSESSLKKLKA</sequence>
<feature type="region of interest" description="Disordered" evidence="5">
    <location>
        <begin position="687"/>
        <end position="779"/>
    </location>
</feature>
<dbReference type="GO" id="GO:0000480">
    <property type="term" value="P:endonucleolytic cleavage in 5'-ETS of tricistronic rRNA transcript (SSU-rRNA, 5.8S rRNA, LSU-rRNA)"/>
    <property type="evidence" value="ECO:0007669"/>
    <property type="project" value="TreeGrafter"/>
</dbReference>
<dbReference type="GO" id="GO:0000472">
    <property type="term" value="P:endonucleolytic cleavage to generate mature 5'-end of SSU-rRNA from (SSU-rRNA, 5.8S rRNA, LSU-rRNA)"/>
    <property type="evidence" value="ECO:0007669"/>
    <property type="project" value="TreeGrafter"/>
</dbReference>
<keyword evidence="2" id="KW-0810">Translation regulation</keyword>
<dbReference type="InterPro" id="IPR001313">
    <property type="entry name" value="Pumilio_RNA-bd_rpt"/>
</dbReference>
<feature type="region of interest" description="Disordered" evidence="5">
    <location>
        <begin position="1"/>
        <end position="59"/>
    </location>
</feature>
<dbReference type="InterPro" id="IPR016024">
    <property type="entry name" value="ARM-type_fold"/>
</dbReference>
<dbReference type="GO" id="GO:0030688">
    <property type="term" value="C:preribosome, small subunit precursor"/>
    <property type="evidence" value="ECO:0007669"/>
    <property type="project" value="TreeGrafter"/>
</dbReference>
<dbReference type="PROSITE" id="PS50302">
    <property type="entry name" value="PUM"/>
    <property type="match status" value="1"/>
</dbReference>
<dbReference type="SUPFAM" id="SSF48371">
    <property type="entry name" value="ARM repeat"/>
    <property type="match status" value="1"/>
</dbReference>
<dbReference type="GO" id="GO:0006417">
    <property type="term" value="P:regulation of translation"/>
    <property type="evidence" value="ECO:0007669"/>
    <property type="project" value="UniProtKB-KW"/>
</dbReference>
<accession>A0A5B7AIK5</accession>
<keyword evidence="3" id="KW-0694">RNA-binding</keyword>
<organism evidence="6">
    <name type="scientific">Davidia involucrata</name>
    <name type="common">Dove tree</name>
    <dbReference type="NCBI Taxonomy" id="16924"/>
    <lineage>
        <taxon>Eukaryota</taxon>
        <taxon>Viridiplantae</taxon>
        <taxon>Streptophyta</taxon>
        <taxon>Embryophyta</taxon>
        <taxon>Tracheophyta</taxon>
        <taxon>Spermatophyta</taxon>
        <taxon>Magnoliopsida</taxon>
        <taxon>eudicotyledons</taxon>
        <taxon>Gunneridae</taxon>
        <taxon>Pentapetalae</taxon>
        <taxon>asterids</taxon>
        <taxon>Cornales</taxon>
        <taxon>Nyssaceae</taxon>
        <taxon>Davidia</taxon>
    </lineage>
</organism>
<name>A0A5B7AIK5_DAVIN</name>
<feature type="compositionally biased region" description="Basic residues" evidence="5">
    <location>
        <begin position="11"/>
        <end position="23"/>
    </location>
</feature>
<evidence type="ECO:0000256" key="1">
    <source>
        <dbReference type="ARBA" id="ARBA00022737"/>
    </source>
</evidence>
<feature type="repeat" description="Pumilio" evidence="4">
    <location>
        <begin position="544"/>
        <end position="579"/>
    </location>
</feature>
<dbReference type="PANTHER" id="PTHR13102:SF0">
    <property type="entry name" value="NUCLEOLAR PROTEIN 9"/>
    <property type="match status" value="1"/>
</dbReference>
<feature type="compositionally biased region" description="Basic residues" evidence="5">
    <location>
        <begin position="721"/>
        <end position="730"/>
    </location>
</feature>
<protein>
    <recommendedName>
        <fullName evidence="7">Pumilio 23</fullName>
    </recommendedName>
</protein>
<evidence type="ECO:0000256" key="4">
    <source>
        <dbReference type="PROSITE-ProRule" id="PRU00317"/>
    </source>
</evidence>
<dbReference type="SMART" id="SM00025">
    <property type="entry name" value="Pumilio"/>
    <property type="match status" value="6"/>
</dbReference>
<feature type="compositionally biased region" description="Basic and acidic residues" evidence="5">
    <location>
        <begin position="697"/>
        <end position="720"/>
    </location>
</feature>
<dbReference type="PANTHER" id="PTHR13102">
    <property type="entry name" value="NUCLEOLAR PROTEIN 9"/>
    <property type="match status" value="1"/>
</dbReference>
<evidence type="ECO:0000313" key="6">
    <source>
        <dbReference type="EMBL" id="MPA54943.1"/>
    </source>
</evidence>
<reference evidence="6" key="1">
    <citation type="submission" date="2019-08" db="EMBL/GenBank/DDBJ databases">
        <title>Reference gene set and small RNA set construction with multiple tissues from Davidia involucrata Baill.</title>
        <authorList>
            <person name="Yang H."/>
            <person name="Zhou C."/>
            <person name="Li G."/>
            <person name="Wang J."/>
            <person name="Gao P."/>
            <person name="Wang M."/>
            <person name="Wang R."/>
            <person name="Zhao Y."/>
        </authorList>
    </citation>
    <scope>NUCLEOTIDE SEQUENCE</scope>
    <source>
        <tissue evidence="6">Mixed with DoveR01_LX</tissue>
    </source>
</reference>
<dbReference type="GO" id="GO:0000447">
    <property type="term" value="P:endonucleolytic cleavage in ITS1 to separate SSU-rRNA from 5.8S rRNA and LSU-rRNA from tricistronic rRNA transcript (SSU-rRNA, 5.8S rRNA, LSU-rRNA)"/>
    <property type="evidence" value="ECO:0007669"/>
    <property type="project" value="TreeGrafter"/>
</dbReference>
<keyword evidence="1" id="KW-0677">Repeat</keyword>
<proteinExistence type="predicted"/>
<evidence type="ECO:0000256" key="5">
    <source>
        <dbReference type="SAM" id="MobiDB-lite"/>
    </source>
</evidence>
<dbReference type="GO" id="GO:0005730">
    <property type="term" value="C:nucleolus"/>
    <property type="evidence" value="ECO:0007669"/>
    <property type="project" value="TreeGrafter"/>
</dbReference>
<evidence type="ECO:0008006" key="7">
    <source>
        <dbReference type="Google" id="ProtNLM"/>
    </source>
</evidence>
<dbReference type="AlphaFoldDB" id="A0A5B7AIK5"/>
<dbReference type="InterPro" id="IPR011989">
    <property type="entry name" value="ARM-like"/>
</dbReference>
<dbReference type="EMBL" id="GHES01024384">
    <property type="protein sequence ID" value="MPA54943.1"/>
    <property type="molecule type" value="Transcribed_RNA"/>
</dbReference>
<dbReference type="GO" id="GO:0030686">
    <property type="term" value="C:90S preribosome"/>
    <property type="evidence" value="ECO:0007669"/>
    <property type="project" value="TreeGrafter"/>
</dbReference>
<dbReference type="GO" id="GO:0003723">
    <property type="term" value="F:RNA binding"/>
    <property type="evidence" value="ECO:0007669"/>
    <property type="project" value="UniProtKB-KW"/>
</dbReference>
<evidence type="ECO:0000256" key="3">
    <source>
        <dbReference type="ARBA" id="ARBA00022884"/>
    </source>
</evidence>
<gene>
    <name evidence="6" type="ORF">Din_024384</name>
</gene>
<dbReference type="InterPro" id="IPR040000">
    <property type="entry name" value="NOP9"/>
</dbReference>
<dbReference type="Pfam" id="PF22493">
    <property type="entry name" value="PUF_NOP9"/>
    <property type="match status" value="1"/>
</dbReference>
<evidence type="ECO:0000256" key="2">
    <source>
        <dbReference type="ARBA" id="ARBA00022845"/>
    </source>
</evidence>
<dbReference type="GO" id="GO:0000056">
    <property type="term" value="P:ribosomal small subunit export from nucleus"/>
    <property type="evidence" value="ECO:0007669"/>
    <property type="project" value="TreeGrafter"/>
</dbReference>